<dbReference type="InterPro" id="IPR036995">
    <property type="entry name" value="MPG_sf"/>
</dbReference>
<dbReference type="OrthoDB" id="9794313at2"/>
<dbReference type="GO" id="GO:0006284">
    <property type="term" value="P:base-excision repair"/>
    <property type="evidence" value="ECO:0007669"/>
    <property type="project" value="InterPro"/>
</dbReference>
<feature type="region of interest" description="Disordered" evidence="6">
    <location>
        <begin position="417"/>
        <end position="522"/>
    </location>
</feature>
<dbReference type="PANTHER" id="PTHR10429:SF0">
    <property type="entry name" value="DNA-3-METHYLADENINE GLYCOSYLASE"/>
    <property type="match status" value="1"/>
</dbReference>
<keyword evidence="4 5" id="KW-0234">DNA repair</keyword>
<feature type="compositionally biased region" description="Basic residues" evidence="6">
    <location>
        <begin position="317"/>
        <end position="328"/>
    </location>
</feature>
<dbReference type="HAMAP" id="MF_00527">
    <property type="entry name" value="3MGH"/>
    <property type="match status" value="1"/>
</dbReference>
<feature type="compositionally biased region" description="Low complexity" evidence="6">
    <location>
        <begin position="286"/>
        <end position="295"/>
    </location>
</feature>
<keyword evidence="7" id="KW-0326">Glycosidase</keyword>
<evidence type="ECO:0000256" key="6">
    <source>
        <dbReference type="SAM" id="MobiDB-lite"/>
    </source>
</evidence>
<organism evidence="7 8">
    <name type="scientific">Luteimonas gilva</name>
    <dbReference type="NCBI Taxonomy" id="2572684"/>
    <lineage>
        <taxon>Bacteria</taxon>
        <taxon>Pseudomonadati</taxon>
        <taxon>Pseudomonadota</taxon>
        <taxon>Gammaproteobacteria</taxon>
        <taxon>Lysobacterales</taxon>
        <taxon>Lysobacteraceae</taxon>
        <taxon>Luteimonas</taxon>
    </lineage>
</organism>
<sequence>MKVVRPPVGRSSRAVAARCPWRSATASSRLIANLRRHSAACHARLLTQYSPKSHRRRPLSAQACGRARNSWFRRIGTRRCRPHRGDGLDPNVEPDSHLAGQRADRRRGGSTQRAGDATAVAVLRHRTAGELGLAFVLAPDSQGLDHRPDPGLDHRIARAVQRIPDPARKIPHRDQAVRRRAAGLVDLGLPHARRAGAADRSSVGDPGAGHQRLGAGPARAVDRVLSAGGGVRDRLRHRRQQFPADRAVDRQLDAQCAVAGVELSDHYDHPRPHPHRFARKPGRIQGGSARTAARNGRTRTRPGPADPCPETGSHRPPGQRRRARLQQHPRRDPGLLRATPSLAGIERRARTHRRLGRRAGRRRSRRPPRHRAFAQAAQLQPSRLAQAGNVRPVRRSRRIAADAAPAVPAEGALAIRRQRGTAAGTHGPQRTGTDGVERRRQRARRDARRRPFHGDGIAIRRPCRNRDGRRRPRHGRSRQTADLRTFFHHQIGRRRYRFGPVGDPRSDRRRRRRYPRRQRAGQGFDFLSAPASRLWRNRSGSLKPLPRSFYLRHPVAVAPELLNKILVRDDGRAGRIVEVEAYAGTEDAAAHSFKGRTPRNASMFGPGGGLYVYFTYGMHWCANAVCGPADQGWAVLLRALEPLSGLEEMRKARGDLLRDRDLASGPAKLCQAMGIAKFLDGADLVKRDRGIWIASDGMPPPAEPAVGTRIGIRLAAEKPWRWYVPGNRHVSKPR</sequence>
<feature type="region of interest" description="Disordered" evidence="6">
    <location>
        <begin position="195"/>
        <end position="216"/>
    </location>
</feature>
<feature type="region of interest" description="Disordered" evidence="6">
    <location>
        <begin position="79"/>
        <end position="115"/>
    </location>
</feature>
<dbReference type="AlphaFoldDB" id="A0A4U5JPE2"/>
<dbReference type="InterPro" id="IPR011034">
    <property type="entry name" value="Formyl_transferase-like_C_sf"/>
</dbReference>
<feature type="compositionally biased region" description="Basic residues" evidence="6">
    <location>
        <begin position="507"/>
        <end position="519"/>
    </location>
</feature>
<dbReference type="GO" id="GO:0003677">
    <property type="term" value="F:DNA binding"/>
    <property type="evidence" value="ECO:0007669"/>
    <property type="project" value="InterPro"/>
</dbReference>
<dbReference type="CDD" id="cd00540">
    <property type="entry name" value="AAG"/>
    <property type="match status" value="1"/>
</dbReference>
<evidence type="ECO:0000313" key="8">
    <source>
        <dbReference type="Proteomes" id="UP000308707"/>
    </source>
</evidence>
<comment type="caution">
    <text evidence="7">The sequence shown here is derived from an EMBL/GenBank/DDBJ whole genome shotgun (WGS) entry which is preliminary data.</text>
</comment>
<evidence type="ECO:0000256" key="3">
    <source>
        <dbReference type="ARBA" id="ARBA00022801"/>
    </source>
</evidence>
<evidence type="ECO:0000256" key="2">
    <source>
        <dbReference type="ARBA" id="ARBA00022763"/>
    </source>
</evidence>
<keyword evidence="3 5" id="KW-0378">Hydrolase</keyword>
<comment type="similarity">
    <text evidence="1 5">Belongs to the DNA glycosylase MPG family.</text>
</comment>
<keyword evidence="8" id="KW-1185">Reference proteome</keyword>
<protein>
    <recommendedName>
        <fullName evidence="5">Putative 3-methyladenine DNA glycosylase</fullName>
        <ecNumber evidence="5">3.2.2.-</ecNumber>
    </recommendedName>
</protein>
<dbReference type="FunFam" id="3.10.300.10:FF:000001">
    <property type="entry name" value="Putative 3-methyladenine DNA glycosylase"/>
    <property type="match status" value="1"/>
</dbReference>
<evidence type="ECO:0000256" key="5">
    <source>
        <dbReference type="HAMAP-Rule" id="MF_00527"/>
    </source>
</evidence>
<dbReference type="Gene3D" id="3.10.300.10">
    <property type="entry name" value="Methylpurine-DNA glycosylase (MPG)"/>
    <property type="match status" value="1"/>
</dbReference>
<feature type="region of interest" description="Disordered" evidence="6">
    <location>
        <begin position="264"/>
        <end position="392"/>
    </location>
</feature>
<dbReference type="PANTHER" id="PTHR10429">
    <property type="entry name" value="DNA-3-METHYLADENINE GLYCOSYLASE"/>
    <property type="match status" value="1"/>
</dbReference>
<feature type="compositionally biased region" description="Basic residues" evidence="6">
    <location>
        <begin position="349"/>
        <end position="372"/>
    </location>
</feature>
<feature type="compositionally biased region" description="Basic residues" evidence="6">
    <location>
        <begin position="461"/>
        <end position="477"/>
    </location>
</feature>
<dbReference type="NCBIfam" id="NF002003">
    <property type="entry name" value="PRK00802.1-3"/>
    <property type="match status" value="1"/>
</dbReference>
<dbReference type="GO" id="GO:0003905">
    <property type="term" value="F:alkylbase DNA N-glycosylase activity"/>
    <property type="evidence" value="ECO:0007669"/>
    <property type="project" value="InterPro"/>
</dbReference>
<feature type="compositionally biased region" description="Basic residues" evidence="6">
    <location>
        <begin position="486"/>
        <end position="497"/>
    </location>
</feature>
<reference evidence="7 8" key="1">
    <citation type="submission" date="2019-04" db="EMBL/GenBank/DDBJ databases">
        <title>Reference strain of H23.</title>
        <authorList>
            <person name="Luo X."/>
        </authorList>
    </citation>
    <scope>NUCLEOTIDE SEQUENCE [LARGE SCALE GENOMIC DNA]</scope>
    <source>
        <strain evidence="7 8">H23</strain>
    </source>
</reference>
<evidence type="ECO:0000256" key="4">
    <source>
        <dbReference type="ARBA" id="ARBA00023204"/>
    </source>
</evidence>
<evidence type="ECO:0000256" key="1">
    <source>
        <dbReference type="ARBA" id="ARBA00009232"/>
    </source>
</evidence>
<dbReference type="EMBL" id="SZUA01000002">
    <property type="protein sequence ID" value="TKR31165.1"/>
    <property type="molecule type" value="Genomic_DNA"/>
</dbReference>
<accession>A0A4U5JPE2</accession>
<evidence type="ECO:0000313" key="7">
    <source>
        <dbReference type="EMBL" id="TKR31165.1"/>
    </source>
</evidence>
<keyword evidence="2 5" id="KW-0227">DNA damage</keyword>
<name>A0A4U5JPE2_9GAMM</name>
<dbReference type="Proteomes" id="UP000308707">
    <property type="component" value="Unassembled WGS sequence"/>
</dbReference>
<dbReference type="Pfam" id="PF02245">
    <property type="entry name" value="Pur_DNA_glyco"/>
    <property type="match status" value="1"/>
</dbReference>
<feature type="compositionally biased region" description="Basic residues" evidence="6">
    <location>
        <begin position="439"/>
        <end position="451"/>
    </location>
</feature>
<dbReference type="NCBIfam" id="TIGR00567">
    <property type="entry name" value="3mg"/>
    <property type="match status" value="1"/>
</dbReference>
<dbReference type="InterPro" id="IPR003180">
    <property type="entry name" value="MPG"/>
</dbReference>
<dbReference type="SUPFAM" id="SSF50486">
    <property type="entry name" value="FMT C-terminal domain-like"/>
    <property type="match status" value="1"/>
</dbReference>
<dbReference type="EC" id="3.2.2.-" evidence="5"/>
<gene>
    <name evidence="7" type="ORF">FCE95_12260</name>
</gene>
<proteinExistence type="inferred from homology"/>
<feature type="compositionally biased region" description="Basic residues" evidence="6">
    <location>
        <begin position="272"/>
        <end position="282"/>
    </location>
</feature>